<keyword evidence="7 8" id="KW-0482">Metalloprotease</keyword>
<evidence type="ECO:0000259" key="11">
    <source>
        <dbReference type="Pfam" id="PF02868"/>
    </source>
</evidence>
<dbReference type="PANTHER" id="PTHR33794">
    <property type="entry name" value="BACILLOLYSIN"/>
    <property type="match status" value="1"/>
</dbReference>
<dbReference type="PRINTS" id="PR00730">
    <property type="entry name" value="THERMOLYSIN"/>
</dbReference>
<evidence type="ECO:0000256" key="5">
    <source>
        <dbReference type="ARBA" id="ARBA00022801"/>
    </source>
</evidence>
<reference evidence="13 14" key="1">
    <citation type="submission" date="2023-03" db="EMBL/GenBank/DDBJ databases">
        <title>Complete genome sequence of Tepidibacter sp. SWIR-1, isolated from a deep-sea hydrothermal vent.</title>
        <authorList>
            <person name="Li X."/>
        </authorList>
    </citation>
    <scope>NUCLEOTIDE SEQUENCE [LARGE SCALE GENOMIC DNA]</scope>
    <source>
        <strain evidence="13 14">SWIR-1</strain>
    </source>
</reference>
<evidence type="ECO:0000256" key="7">
    <source>
        <dbReference type="ARBA" id="ARBA00023049"/>
    </source>
</evidence>
<evidence type="ECO:0000256" key="3">
    <source>
        <dbReference type="ARBA" id="ARBA00022723"/>
    </source>
</evidence>
<evidence type="ECO:0000256" key="1">
    <source>
        <dbReference type="ARBA" id="ARBA00009388"/>
    </source>
</evidence>
<dbReference type="CDD" id="cd09597">
    <property type="entry name" value="M4_TLP"/>
    <property type="match status" value="1"/>
</dbReference>
<dbReference type="InterPro" id="IPR013856">
    <property type="entry name" value="Peptidase_M4_domain"/>
</dbReference>
<evidence type="ECO:0000256" key="4">
    <source>
        <dbReference type="ARBA" id="ARBA00022729"/>
    </source>
</evidence>
<dbReference type="Gene3D" id="1.10.390.10">
    <property type="entry name" value="Neutral Protease Domain 2"/>
    <property type="match status" value="1"/>
</dbReference>
<feature type="domain" description="FTP" evidence="12">
    <location>
        <begin position="186"/>
        <end position="235"/>
    </location>
</feature>
<dbReference type="InterPro" id="IPR050728">
    <property type="entry name" value="Zinc_Metalloprotease_M4"/>
</dbReference>
<comment type="subcellular location">
    <subcellularLocation>
        <location evidence="8">Secreted</location>
    </subcellularLocation>
</comment>
<evidence type="ECO:0000259" key="10">
    <source>
        <dbReference type="Pfam" id="PF01447"/>
    </source>
</evidence>
<evidence type="ECO:0000256" key="6">
    <source>
        <dbReference type="ARBA" id="ARBA00022833"/>
    </source>
</evidence>
<dbReference type="Gene3D" id="3.10.450.40">
    <property type="match status" value="1"/>
</dbReference>
<evidence type="ECO:0000313" key="13">
    <source>
        <dbReference type="EMBL" id="WFD09181.1"/>
    </source>
</evidence>
<dbReference type="InterPro" id="IPR001570">
    <property type="entry name" value="Peptidase_M4_C_domain"/>
</dbReference>
<evidence type="ECO:0000313" key="14">
    <source>
        <dbReference type="Proteomes" id="UP001222800"/>
    </source>
</evidence>
<evidence type="ECO:0000256" key="9">
    <source>
        <dbReference type="SAM" id="MobiDB-lite"/>
    </source>
</evidence>
<gene>
    <name evidence="13" type="ORF">P4S50_12385</name>
</gene>
<dbReference type="PANTHER" id="PTHR33794:SF1">
    <property type="entry name" value="BACILLOLYSIN"/>
    <property type="match status" value="1"/>
</dbReference>
<dbReference type="InterPro" id="IPR027268">
    <property type="entry name" value="Peptidase_M4/M1_CTD_sf"/>
</dbReference>
<accession>A0ABY8E8N4</accession>
<dbReference type="InterPro" id="IPR023612">
    <property type="entry name" value="Peptidase_M4"/>
</dbReference>
<name>A0ABY8E8N4_9FIRM</name>
<organism evidence="13 14">
    <name type="scientific">Tepidibacter hydrothermalis</name>
    <dbReference type="NCBI Taxonomy" id="3036126"/>
    <lineage>
        <taxon>Bacteria</taxon>
        <taxon>Bacillati</taxon>
        <taxon>Bacillota</taxon>
        <taxon>Clostridia</taxon>
        <taxon>Peptostreptococcales</taxon>
        <taxon>Peptostreptococcaceae</taxon>
        <taxon>Tepidibacter</taxon>
    </lineage>
</organism>
<feature type="domain" description="Peptidase M4" evidence="10">
    <location>
        <begin position="332"/>
        <end position="490"/>
    </location>
</feature>
<dbReference type="EC" id="3.4.24.-" evidence="8"/>
<keyword evidence="8" id="KW-0964">Secreted</keyword>
<dbReference type="Gene3D" id="3.10.170.10">
    <property type="match status" value="1"/>
</dbReference>
<keyword evidence="5 8" id="KW-0378">Hydrolase</keyword>
<feature type="chain" id="PRO_5044977805" description="Neutral metalloproteinase" evidence="8">
    <location>
        <begin position="27"/>
        <end position="651"/>
    </location>
</feature>
<dbReference type="RefSeq" id="WP_277731103.1">
    <property type="nucleotide sequence ID" value="NZ_CP120733.1"/>
</dbReference>
<sequence>MNKKLSSIVLSTVMTGSILLTPVVNAEEINTSKITISENTEIYTQEEQEVNNKGKEIEAKEDVNKDKEVKNKEENTDKKVEKTEVENKEENMEEKVEKTEENKAKEIDKTIEENKAEVIESKKEEVENKIQETVKAQNENIVKFDKENELGFLKGILATQKSADMNGVVELFEENKDLFKLNNPKEELKEMSTKTDELGNTHVKVQQMYKSIPLFGKQYIIHFNKDGEVYAVNGKIDNEVYNKISDKSYKKLEIREKVAVELAKSEVNVDTTTKDPQVNSYFYEMDGKYIPVYEVRVMNLGSQPGDWSVFINADNGEIVKKYNRIQTADVKGVGTGILNDKKEINVQYKNGAYYMIDNTKDGISIKTFTAKHVPDIEEDEDNENKMQYFLPGLMMYSEKNEFSDEKYKAAVDAHKYAEHVYDYYHDKFGRNSIDDKGMDIVSSVHYGNNYVNAFWFYDQMTYGDGDGYTSLGLSGALDVVGHEMTHGVTENEANLVYENQSGALNESFSDVFGTFIEFEYQPEKADWLCGEDVWTPYKEGDALRDVADPGSNKAYRPQPAHMREYVHTTRDHGGVHTNSGIPNKAAYLVANKIGVHKAEKIYYKALTNYLTSTANFHDAKLALIQSAEDFYGKDSSECKAVADAFDAVGVK</sequence>
<proteinExistence type="inferred from homology"/>
<evidence type="ECO:0000256" key="2">
    <source>
        <dbReference type="ARBA" id="ARBA00022670"/>
    </source>
</evidence>
<dbReference type="InterPro" id="IPR011096">
    <property type="entry name" value="FTP_domain"/>
</dbReference>
<comment type="cofactor">
    <cofactor evidence="8">
        <name>Zn(2+)</name>
        <dbReference type="ChEBI" id="CHEBI:29105"/>
    </cofactor>
</comment>
<dbReference type="Pfam" id="PF07504">
    <property type="entry name" value="FTP"/>
    <property type="match status" value="1"/>
</dbReference>
<dbReference type="Pfam" id="PF02868">
    <property type="entry name" value="Peptidase_M4_C"/>
    <property type="match status" value="1"/>
</dbReference>
<keyword evidence="4 8" id="KW-0732">Signal</keyword>
<dbReference type="EMBL" id="CP120733">
    <property type="protein sequence ID" value="WFD09181.1"/>
    <property type="molecule type" value="Genomic_DNA"/>
</dbReference>
<keyword evidence="2 8" id="KW-0645">Protease</keyword>
<protein>
    <recommendedName>
        <fullName evidence="8">Neutral metalloproteinase</fullName>
        <ecNumber evidence="8">3.4.24.-</ecNumber>
    </recommendedName>
</protein>
<comment type="function">
    <text evidence="8">Extracellular zinc metalloprotease.</text>
</comment>
<dbReference type="Pfam" id="PF01447">
    <property type="entry name" value="Peptidase_M4"/>
    <property type="match status" value="1"/>
</dbReference>
<evidence type="ECO:0000256" key="8">
    <source>
        <dbReference type="RuleBase" id="RU366073"/>
    </source>
</evidence>
<feature type="domain" description="Peptidase M4 C-terminal" evidence="11">
    <location>
        <begin position="493"/>
        <end position="650"/>
    </location>
</feature>
<feature type="signal peptide" evidence="8">
    <location>
        <begin position="1"/>
        <end position="26"/>
    </location>
</feature>
<dbReference type="Proteomes" id="UP001222800">
    <property type="component" value="Chromosome"/>
</dbReference>
<keyword evidence="6 8" id="KW-0862">Zinc</keyword>
<evidence type="ECO:0000259" key="12">
    <source>
        <dbReference type="Pfam" id="PF07504"/>
    </source>
</evidence>
<feature type="compositionally biased region" description="Basic and acidic residues" evidence="9">
    <location>
        <begin position="50"/>
        <end position="101"/>
    </location>
</feature>
<comment type="similarity">
    <text evidence="1 8">Belongs to the peptidase M4 family.</text>
</comment>
<feature type="region of interest" description="Disordered" evidence="9">
    <location>
        <begin position="45"/>
        <end position="101"/>
    </location>
</feature>
<keyword evidence="14" id="KW-1185">Reference proteome</keyword>
<dbReference type="Gene3D" id="3.10.450.490">
    <property type="match status" value="1"/>
</dbReference>
<keyword evidence="3" id="KW-0479">Metal-binding</keyword>
<dbReference type="SUPFAM" id="SSF55486">
    <property type="entry name" value="Metalloproteases ('zincins'), catalytic domain"/>
    <property type="match status" value="1"/>
</dbReference>